<name>A0A392Q424_9FABA</name>
<dbReference type="PANTHER" id="PTHR31637:SF7">
    <property type="entry name" value="2,3-BISPHOSPHOGLYCERATE-INDEPENDENT PHOSPHOGLYCERATE MUTASE 1"/>
    <property type="match status" value="1"/>
</dbReference>
<sequence length="77" mass="8009">DKAGKPLLKDGKVQILTSHTLEPVPIAIGGPGLASGVRFRNDVPTGGLANVAATVMNLHGFEAPSDYETTLIEVVDK</sequence>
<accession>A0A392Q424</accession>
<keyword evidence="6" id="KW-1185">Reference proteome</keyword>
<organism evidence="5 6">
    <name type="scientific">Trifolium medium</name>
    <dbReference type="NCBI Taxonomy" id="97028"/>
    <lineage>
        <taxon>Eukaryota</taxon>
        <taxon>Viridiplantae</taxon>
        <taxon>Streptophyta</taxon>
        <taxon>Embryophyta</taxon>
        <taxon>Tracheophyta</taxon>
        <taxon>Spermatophyta</taxon>
        <taxon>Magnoliopsida</taxon>
        <taxon>eudicotyledons</taxon>
        <taxon>Gunneridae</taxon>
        <taxon>Pentapetalae</taxon>
        <taxon>rosids</taxon>
        <taxon>fabids</taxon>
        <taxon>Fabales</taxon>
        <taxon>Fabaceae</taxon>
        <taxon>Papilionoideae</taxon>
        <taxon>50 kb inversion clade</taxon>
        <taxon>NPAAA clade</taxon>
        <taxon>Hologalegina</taxon>
        <taxon>IRL clade</taxon>
        <taxon>Trifolieae</taxon>
        <taxon>Trifolium</taxon>
    </lineage>
</organism>
<feature type="domain" description="Metalloenzyme" evidence="4">
    <location>
        <begin position="14"/>
        <end position="62"/>
    </location>
</feature>
<evidence type="ECO:0000259" key="4">
    <source>
        <dbReference type="Pfam" id="PF01676"/>
    </source>
</evidence>
<dbReference type="GO" id="GO:0030145">
    <property type="term" value="F:manganese ion binding"/>
    <property type="evidence" value="ECO:0007669"/>
    <property type="project" value="TreeGrafter"/>
</dbReference>
<evidence type="ECO:0000256" key="3">
    <source>
        <dbReference type="ARBA" id="ARBA00022490"/>
    </source>
</evidence>
<dbReference type="InterPro" id="IPR006124">
    <property type="entry name" value="Metalloenzyme"/>
</dbReference>
<feature type="non-terminal residue" evidence="5">
    <location>
        <position position="1"/>
    </location>
</feature>
<dbReference type="GO" id="GO:0004619">
    <property type="term" value="F:phosphoglycerate mutase activity"/>
    <property type="evidence" value="ECO:0007669"/>
    <property type="project" value="InterPro"/>
</dbReference>
<dbReference type="Proteomes" id="UP000265520">
    <property type="component" value="Unassembled WGS sequence"/>
</dbReference>
<proteinExistence type="predicted"/>
<keyword evidence="3" id="KW-0963">Cytoplasm</keyword>
<comment type="subcellular location">
    <subcellularLocation>
        <location evidence="1">Cytoplasm</location>
    </subcellularLocation>
</comment>
<comment type="subunit">
    <text evidence="2">Monomer.</text>
</comment>
<dbReference type="GO" id="GO:0005737">
    <property type="term" value="C:cytoplasm"/>
    <property type="evidence" value="ECO:0007669"/>
    <property type="project" value="UniProtKB-SubCell"/>
</dbReference>
<evidence type="ECO:0000256" key="1">
    <source>
        <dbReference type="ARBA" id="ARBA00004496"/>
    </source>
</evidence>
<dbReference type="SUPFAM" id="SSF53649">
    <property type="entry name" value="Alkaline phosphatase-like"/>
    <property type="match status" value="1"/>
</dbReference>
<evidence type="ECO:0000313" key="6">
    <source>
        <dbReference type="Proteomes" id="UP000265520"/>
    </source>
</evidence>
<dbReference type="EMBL" id="LXQA010111225">
    <property type="protein sequence ID" value="MCI18652.1"/>
    <property type="molecule type" value="Genomic_DNA"/>
</dbReference>
<dbReference type="Gene3D" id="3.40.720.10">
    <property type="entry name" value="Alkaline Phosphatase, subunit A"/>
    <property type="match status" value="1"/>
</dbReference>
<dbReference type="Pfam" id="PF01676">
    <property type="entry name" value="Metalloenzyme"/>
    <property type="match status" value="1"/>
</dbReference>
<evidence type="ECO:0000313" key="5">
    <source>
        <dbReference type="EMBL" id="MCI18652.1"/>
    </source>
</evidence>
<dbReference type="GO" id="GO:0006007">
    <property type="term" value="P:glucose catabolic process"/>
    <property type="evidence" value="ECO:0007669"/>
    <property type="project" value="InterPro"/>
</dbReference>
<protein>
    <submittedName>
        <fullName evidence="5">23-bisphosphoglycerate-independent phosphoglycerate mutase</fullName>
    </submittedName>
</protein>
<dbReference type="InterPro" id="IPR005995">
    <property type="entry name" value="Pgm_bpd_ind"/>
</dbReference>
<evidence type="ECO:0000256" key="2">
    <source>
        <dbReference type="ARBA" id="ARBA00011245"/>
    </source>
</evidence>
<dbReference type="AlphaFoldDB" id="A0A392Q424"/>
<reference evidence="5 6" key="1">
    <citation type="journal article" date="2018" name="Front. Plant Sci.">
        <title>Red Clover (Trifolium pratense) and Zigzag Clover (T. medium) - A Picture of Genomic Similarities and Differences.</title>
        <authorList>
            <person name="Dluhosova J."/>
            <person name="Istvanek J."/>
            <person name="Nedelnik J."/>
            <person name="Repkova J."/>
        </authorList>
    </citation>
    <scope>NUCLEOTIDE SEQUENCE [LARGE SCALE GENOMIC DNA]</scope>
    <source>
        <strain evidence="6">cv. 10/8</strain>
        <tissue evidence="5">Leaf</tissue>
    </source>
</reference>
<dbReference type="InterPro" id="IPR017850">
    <property type="entry name" value="Alkaline_phosphatase_core_sf"/>
</dbReference>
<dbReference type="PANTHER" id="PTHR31637">
    <property type="entry name" value="2,3-BISPHOSPHOGLYCERATE-INDEPENDENT PHOSPHOGLYCERATE MUTASE"/>
    <property type="match status" value="1"/>
</dbReference>
<comment type="caution">
    <text evidence="5">The sequence shown here is derived from an EMBL/GenBank/DDBJ whole genome shotgun (WGS) entry which is preliminary data.</text>
</comment>